<dbReference type="GO" id="GO:0046872">
    <property type="term" value="F:metal ion binding"/>
    <property type="evidence" value="ECO:0007669"/>
    <property type="project" value="UniProtKB-KW"/>
</dbReference>
<feature type="domain" description="Sulfatase N-terminal" evidence="3">
    <location>
        <begin position="5"/>
        <end position="408"/>
    </location>
</feature>
<dbReference type="AlphaFoldDB" id="A0A975I7Q9"/>
<dbReference type="PANTHER" id="PTHR45953:SF1">
    <property type="entry name" value="IDURONATE 2-SULFATASE"/>
    <property type="match status" value="1"/>
</dbReference>
<dbReference type="Gene3D" id="3.40.720.10">
    <property type="entry name" value="Alkaline Phosphatase, subunit A"/>
    <property type="match status" value="1"/>
</dbReference>
<keyword evidence="1" id="KW-0479">Metal-binding</keyword>
<dbReference type="PANTHER" id="PTHR45953">
    <property type="entry name" value="IDURONATE 2-SULFATASE"/>
    <property type="match status" value="1"/>
</dbReference>
<dbReference type="GO" id="GO:0005737">
    <property type="term" value="C:cytoplasm"/>
    <property type="evidence" value="ECO:0007669"/>
    <property type="project" value="TreeGrafter"/>
</dbReference>
<dbReference type="EMBL" id="CP060010">
    <property type="protein sequence ID" value="QTN35111.1"/>
    <property type="molecule type" value="Genomic_DNA"/>
</dbReference>
<evidence type="ECO:0000259" key="3">
    <source>
        <dbReference type="Pfam" id="PF00884"/>
    </source>
</evidence>
<dbReference type="InterPro" id="IPR017850">
    <property type="entry name" value="Alkaline_phosphatase_core_sf"/>
</dbReference>
<evidence type="ECO:0000313" key="4">
    <source>
        <dbReference type="EMBL" id="QTN35111.1"/>
    </source>
</evidence>
<dbReference type="GO" id="GO:0008484">
    <property type="term" value="F:sulfuric ester hydrolase activity"/>
    <property type="evidence" value="ECO:0007669"/>
    <property type="project" value="TreeGrafter"/>
</dbReference>
<accession>A0A975I7Q9</accession>
<evidence type="ECO:0000313" key="5">
    <source>
        <dbReference type="Proteomes" id="UP000665026"/>
    </source>
</evidence>
<sequence length="522" mass="59280">MSDRPNILYIITDQHRADWLGCAGHPVVKTPNIDKLAERGTRFTQFHVTTPVCMPNRGAIFTGRYPSVNGLRHNGLPLPADANTFVDILRDAGYRTAAIGKSHLQPFGHTPAVRTDEERVANDHFPEAKKCDGGKYTHEHPSNYETGEMFEFPKPYYGFDHVRMVTHHSDQCGGHYLQWLRSKSNNWASYRDRNNQLPHDYTVPQAYRMKTPEELYPTSYIKEEAKAYLAEQKDSEDPFFAFVSFPDPHHPFTPPGKYWDMYDPEDFDVDLPYEAHKNPPPQLARWKELMDQGEVPKNEQQSFMASTQQVKEAMALTAGMMTMIDDAVGEILESLEAAGKLDNTIIIFNSDHGDYMGAFNLLLKGPFAHDSVNRVPFIWVDPTQEGGKTADDLAASVDIAPTILERCGLTPYYGIQGRSFLNQIKGGEGARDFVLIEHEENKVYPGLDKRPNMRHLVTDTHRMTVYKDLDMGELYDREADPNETKNLWDCPESAAAKSSMMFTLSQAMLDAIERGPWPKHFA</sequence>
<dbReference type="Pfam" id="PF00884">
    <property type="entry name" value="Sulfatase"/>
    <property type="match status" value="1"/>
</dbReference>
<keyword evidence="2 4" id="KW-0378">Hydrolase</keyword>
<proteinExistence type="predicted"/>
<dbReference type="KEGG" id="cact:HZ995_11520"/>
<dbReference type="RefSeq" id="WP_209355797.1">
    <property type="nucleotide sequence ID" value="NZ_CP060010.1"/>
</dbReference>
<name>A0A975I7Q9_9RHOB</name>
<protein>
    <submittedName>
        <fullName evidence="4">Sulfatase-like hydrolase/transferase</fullName>
    </submittedName>
</protein>
<gene>
    <name evidence="4" type="ORF">HZ995_11520</name>
</gene>
<dbReference type="SUPFAM" id="SSF53649">
    <property type="entry name" value="Alkaline phosphatase-like"/>
    <property type="match status" value="1"/>
</dbReference>
<dbReference type="Proteomes" id="UP000665026">
    <property type="component" value="Chromosome"/>
</dbReference>
<evidence type="ECO:0000256" key="1">
    <source>
        <dbReference type="ARBA" id="ARBA00022723"/>
    </source>
</evidence>
<dbReference type="InterPro" id="IPR000917">
    <property type="entry name" value="Sulfatase_N"/>
</dbReference>
<organism evidence="4 5">
    <name type="scientific">Cognatishimia activa</name>
    <dbReference type="NCBI Taxonomy" id="1715691"/>
    <lineage>
        <taxon>Bacteria</taxon>
        <taxon>Pseudomonadati</taxon>
        <taxon>Pseudomonadota</taxon>
        <taxon>Alphaproteobacteria</taxon>
        <taxon>Rhodobacterales</taxon>
        <taxon>Paracoccaceae</taxon>
        <taxon>Cognatishimia</taxon>
    </lineage>
</organism>
<reference evidence="4" key="1">
    <citation type="submission" date="2020-07" db="EMBL/GenBank/DDBJ databases">
        <title>Genome sequences of bacteria associated with the marine, planktonic diatom Thalassiosira profunda strain ECT2AJA-044.</title>
        <authorList>
            <person name="Gargas C.B."/>
            <person name="Roberts W.R."/>
            <person name="Alverson A.J."/>
        </authorList>
    </citation>
    <scope>NUCLEOTIDE SEQUENCE</scope>
    <source>
        <strain evidence="4">ECT2AJA-044</strain>
    </source>
</reference>
<evidence type="ECO:0000256" key="2">
    <source>
        <dbReference type="ARBA" id="ARBA00022801"/>
    </source>
</evidence>